<dbReference type="InterPro" id="IPR011527">
    <property type="entry name" value="ABC1_TM_dom"/>
</dbReference>
<dbReference type="EMBL" id="QMEB01000031">
    <property type="protein sequence ID" value="NMG19089.1"/>
    <property type="molecule type" value="Genomic_DNA"/>
</dbReference>
<dbReference type="InterPro" id="IPR003439">
    <property type="entry name" value="ABC_transporter-like_ATP-bd"/>
</dbReference>
<keyword evidence="5 7" id="KW-1133">Transmembrane helix</keyword>
<evidence type="ECO:0000313" key="10">
    <source>
        <dbReference type="EMBL" id="NMG19089.1"/>
    </source>
</evidence>
<dbReference type="GO" id="GO:0005524">
    <property type="term" value="F:ATP binding"/>
    <property type="evidence" value="ECO:0007669"/>
    <property type="project" value="UniProtKB-KW"/>
</dbReference>
<evidence type="ECO:0000256" key="4">
    <source>
        <dbReference type="ARBA" id="ARBA00022840"/>
    </source>
</evidence>
<evidence type="ECO:0000256" key="3">
    <source>
        <dbReference type="ARBA" id="ARBA00022741"/>
    </source>
</evidence>
<dbReference type="PANTHER" id="PTHR24221">
    <property type="entry name" value="ATP-BINDING CASSETTE SUB-FAMILY B"/>
    <property type="match status" value="1"/>
</dbReference>
<evidence type="ECO:0000259" key="8">
    <source>
        <dbReference type="PROSITE" id="PS50893"/>
    </source>
</evidence>
<evidence type="ECO:0000256" key="1">
    <source>
        <dbReference type="ARBA" id="ARBA00004651"/>
    </source>
</evidence>
<dbReference type="Pfam" id="PF00005">
    <property type="entry name" value="ABC_tran"/>
    <property type="match status" value="1"/>
</dbReference>
<accession>A0ABX1P411</accession>
<dbReference type="SUPFAM" id="SSF90123">
    <property type="entry name" value="ABC transporter transmembrane region"/>
    <property type="match status" value="1"/>
</dbReference>
<dbReference type="RefSeq" id="WP_169154370.1">
    <property type="nucleotide sequence ID" value="NZ_CAWPJE010000396.1"/>
</dbReference>
<dbReference type="Gene3D" id="3.40.50.300">
    <property type="entry name" value="P-loop containing nucleotide triphosphate hydrolases"/>
    <property type="match status" value="1"/>
</dbReference>
<dbReference type="InterPro" id="IPR027417">
    <property type="entry name" value="P-loop_NTPase"/>
</dbReference>
<dbReference type="SMART" id="SM00382">
    <property type="entry name" value="AAA"/>
    <property type="match status" value="1"/>
</dbReference>
<comment type="caution">
    <text evidence="10">The sequence shown here is derived from an EMBL/GenBank/DDBJ whole genome shotgun (WGS) entry which is preliminary data.</text>
</comment>
<dbReference type="InterPro" id="IPR036640">
    <property type="entry name" value="ABC1_TM_sf"/>
</dbReference>
<dbReference type="InterPro" id="IPR003593">
    <property type="entry name" value="AAA+_ATPase"/>
</dbReference>
<protein>
    <submittedName>
        <fullName evidence="10">ABC transporter ATP-binding protein</fullName>
    </submittedName>
</protein>
<keyword evidence="3" id="KW-0547">Nucleotide-binding</keyword>
<dbReference type="InterPro" id="IPR039421">
    <property type="entry name" value="Type_1_exporter"/>
</dbReference>
<dbReference type="PROSITE" id="PS50929">
    <property type="entry name" value="ABC_TM1F"/>
    <property type="match status" value="1"/>
</dbReference>
<evidence type="ECO:0000256" key="6">
    <source>
        <dbReference type="ARBA" id="ARBA00023136"/>
    </source>
</evidence>
<feature type="transmembrane region" description="Helical" evidence="7">
    <location>
        <begin position="71"/>
        <end position="94"/>
    </location>
</feature>
<organism evidence="10 11">
    <name type="scientific">Brasilonema bromeliae SPC951</name>
    <dbReference type="NCBI Taxonomy" id="385972"/>
    <lineage>
        <taxon>Bacteria</taxon>
        <taxon>Bacillati</taxon>
        <taxon>Cyanobacteriota</taxon>
        <taxon>Cyanophyceae</taxon>
        <taxon>Nostocales</taxon>
        <taxon>Scytonemataceae</taxon>
        <taxon>Brasilonema</taxon>
        <taxon>Bromeliae group (in: Brasilonema)</taxon>
    </lineage>
</organism>
<dbReference type="Proteomes" id="UP000718564">
    <property type="component" value="Unassembled WGS sequence"/>
</dbReference>
<feature type="transmembrane region" description="Helical" evidence="7">
    <location>
        <begin position="176"/>
        <end position="193"/>
    </location>
</feature>
<comment type="subcellular location">
    <subcellularLocation>
        <location evidence="1">Cell membrane</location>
        <topology evidence="1">Multi-pass membrane protein</topology>
    </subcellularLocation>
</comment>
<keyword evidence="6 7" id="KW-0472">Membrane</keyword>
<dbReference type="Gene3D" id="1.20.1560.10">
    <property type="entry name" value="ABC transporter type 1, transmembrane domain"/>
    <property type="match status" value="1"/>
</dbReference>
<evidence type="ECO:0000259" key="9">
    <source>
        <dbReference type="PROSITE" id="PS50929"/>
    </source>
</evidence>
<keyword evidence="4 10" id="KW-0067">ATP-binding</keyword>
<evidence type="ECO:0000256" key="5">
    <source>
        <dbReference type="ARBA" id="ARBA00022989"/>
    </source>
</evidence>
<dbReference type="PANTHER" id="PTHR24221:SF632">
    <property type="entry name" value="ATP-DEPENDENT LIPID A-CORE FLIPPASE"/>
    <property type="match status" value="1"/>
</dbReference>
<gene>
    <name evidence="10" type="ORF">DP116_06365</name>
</gene>
<dbReference type="PROSITE" id="PS50893">
    <property type="entry name" value="ABC_TRANSPORTER_2"/>
    <property type="match status" value="1"/>
</dbReference>
<evidence type="ECO:0000256" key="7">
    <source>
        <dbReference type="SAM" id="Phobius"/>
    </source>
</evidence>
<evidence type="ECO:0000256" key="2">
    <source>
        <dbReference type="ARBA" id="ARBA00022692"/>
    </source>
</evidence>
<feature type="domain" description="ABC transporter" evidence="8">
    <location>
        <begin position="374"/>
        <end position="603"/>
    </location>
</feature>
<evidence type="ECO:0000313" key="11">
    <source>
        <dbReference type="Proteomes" id="UP000718564"/>
    </source>
</evidence>
<name>A0ABX1P411_9CYAN</name>
<keyword evidence="11" id="KW-1185">Reference proteome</keyword>
<sequence length="605" mass="67485">MKKYFSKFLYVISAKKRTIFILLCLFLLISVLDALGIGLVGPFMSLATNPDLVFKSSWLNWGYVNSGFQSTSQYIALLGLGIIIIFGIKSLLYFQVQRYIYDFSLTQQGLLKLRLLHGYLTVNYTYHLNKNSALLIQNIIHETFLFCYSVTLPLLSSAANSVVVSALILLLLKTDFSATASILLMLTLAFAFYNKFKDQMAYWGKEGSESDTEMIRIINHSVGGLKETRVIGCESYFESQMNIQAQRHALTGSLFQVFQSLPRIAIEALLVTFIVCFISVSLVFNQNPQNLISILSIFAVASIRLIPAASQLMSAIGTLRNSSYSLNKLYFDLKELETNKLESIKSIKSLYKSESNVTIGKSTSIQKLNFRNVLILNKINYSYPNVSENALENVSLTLKKGQSIALIGKSGAGKTTLVDVILGLLIPNHGDIRVDGVSIYDNLRSWQNLIGYIPQSIFLMDDTIERNIAFGVLDEQIDSQKLQKAIQTAQLEELISQLPDGIKTAVGERGVRLSGGQRQRIGIARALYHQREILILDEATSALDNETENLISEAIRSLSGTKTLILIAHRLSTVEHCDRIYVLERGRIVKSGNYQEVVLGQTISS</sequence>
<feature type="domain" description="ABC transmembrane type-1" evidence="9">
    <location>
        <begin position="20"/>
        <end position="321"/>
    </location>
</feature>
<reference evidence="10 11" key="1">
    <citation type="submission" date="2018-06" db="EMBL/GenBank/DDBJ databases">
        <title>Comparative genomics of Brasilonema spp. strains.</title>
        <authorList>
            <person name="Alvarenga D.O."/>
            <person name="Fiore M.F."/>
            <person name="Varani A.M."/>
        </authorList>
    </citation>
    <scope>NUCLEOTIDE SEQUENCE [LARGE SCALE GENOMIC DNA]</scope>
    <source>
        <strain evidence="10 11">SPC951</strain>
    </source>
</reference>
<feature type="transmembrane region" description="Helical" evidence="7">
    <location>
        <begin position="264"/>
        <end position="284"/>
    </location>
</feature>
<feature type="transmembrane region" description="Helical" evidence="7">
    <location>
        <begin position="145"/>
        <end position="170"/>
    </location>
</feature>
<keyword evidence="2 7" id="KW-0812">Transmembrane</keyword>
<proteinExistence type="predicted"/>
<dbReference type="SUPFAM" id="SSF52540">
    <property type="entry name" value="P-loop containing nucleoside triphosphate hydrolases"/>
    <property type="match status" value="1"/>
</dbReference>
<dbReference type="PROSITE" id="PS00211">
    <property type="entry name" value="ABC_TRANSPORTER_1"/>
    <property type="match status" value="1"/>
</dbReference>
<dbReference type="InterPro" id="IPR017871">
    <property type="entry name" value="ABC_transporter-like_CS"/>
</dbReference>